<sequence length="406" mass="41165">MLRTGLLAFAALPVAFAGPAAAQTGGGVTADPDGKLTDPAVSGSAAAGTTKVPVVKARPKPLLITCRTACAGLDTVRPGGVVRVTGDAMDGARTVIFKGGKGGKDDTSAPAVRVAPDAVDAVLPVGAASGPVQVRGAEGAASRTTGKTITVLTPGTMALSAARASSPATARVDTGKVFFRGAHQATVSVFVPEGPPQHVVLDLERISDKAVVGHWELDAPGGTVQSVAWTGVVKGSVQSDGRYRFRIQTAAAGAAAVPTSAAFTFLGNIFPIRGTHSYGEGIARFGAGRTGHTHQGHDVFAACGTPMVAARGGKVKFAGTDGNAGNYIVIDGAGTGTDYVYMHLKGPALAVKGDTVYTGQPIGEVGDTGDASGCHLHFELWKSPGWYTGGKVFDPLPSLKRWDKQS</sequence>
<dbReference type="SUPFAM" id="SSF51261">
    <property type="entry name" value="Duplicated hybrid motif"/>
    <property type="match status" value="1"/>
</dbReference>
<feature type="signal peptide" evidence="2">
    <location>
        <begin position="1"/>
        <end position="22"/>
    </location>
</feature>
<organism evidence="4">
    <name type="scientific">Paraconexibacter sp. AEG42_29</name>
    <dbReference type="NCBI Taxonomy" id="2997339"/>
    <lineage>
        <taxon>Bacteria</taxon>
        <taxon>Bacillati</taxon>
        <taxon>Actinomycetota</taxon>
        <taxon>Thermoleophilia</taxon>
        <taxon>Solirubrobacterales</taxon>
        <taxon>Paraconexibacteraceae</taxon>
        <taxon>Paraconexibacter</taxon>
    </lineage>
</organism>
<gene>
    <name evidence="4" type="ORF">DSM112329_03481</name>
</gene>
<evidence type="ECO:0000259" key="3">
    <source>
        <dbReference type="Pfam" id="PF01551"/>
    </source>
</evidence>
<protein>
    <submittedName>
        <fullName evidence="4">Endolysin</fullName>
    </submittedName>
</protein>
<reference evidence="4" key="1">
    <citation type="submission" date="2022-12" db="EMBL/GenBank/DDBJ databases">
        <title>Paraconexibacter alkalitolerans sp. nov. and Baekduia alba sp. nov., isolated from soil and emended description of the genera Paraconexibacter (Chun et al., 2020) and Baekduia (An et al., 2020).</title>
        <authorList>
            <person name="Vieira S."/>
            <person name="Huber K.J."/>
            <person name="Geppert A."/>
            <person name="Wolf J."/>
            <person name="Neumann-Schaal M."/>
            <person name="Muesken M."/>
            <person name="Overmann J."/>
        </authorList>
    </citation>
    <scope>NUCLEOTIDE SEQUENCE</scope>
    <source>
        <strain evidence="4">AEG42_29</strain>
    </source>
</reference>
<dbReference type="CDD" id="cd12797">
    <property type="entry name" value="M23_peptidase"/>
    <property type="match status" value="1"/>
</dbReference>
<dbReference type="InterPro" id="IPR011055">
    <property type="entry name" value="Dup_hybrid_motif"/>
</dbReference>
<name>A0AAU7AY15_9ACTN</name>
<dbReference type="GO" id="GO:0004222">
    <property type="term" value="F:metalloendopeptidase activity"/>
    <property type="evidence" value="ECO:0007669"/>
    <property type="project" value="TreeGrafter"/>
</dbReference>
<evidence type="ECO:0000256" key="1">
    <source>
        <dbReference type="SAM" id="MobiDB-lite"/>
    </source>
</evidence>
<accession>A0AAU7AY15</accession>
<dbReference type="EMBL" id="CP114014">
    <property type="protein sequence ID" value="XAY06606.1"/>
    <property type="molecule type" value="Genomic_DNA"/>
</dbReference>
<dbReference type="KEGG" id="parq:DSM112329_03481"/>
<dbReference type="Pfam" id="PF01551">
    <property type="entry name" value="Peptidase_M23"/>
    <property type="match status" value="1"/>
</dbReference>
<proteinExistence type="predicted"/>
<dbReference type="InterPro" id="IPR016047">
    <property type="entry name" value="M23ase_b-sheet_dom"/>
</dbReference>
<dbReference type="AlphaFoldDB" id="A0AAU7AY15"/>
<dbReference type="InterPro" id="IPR050570">
    <property type="entry name" value="Cell_wall_metabolism_enzyme"/>
</dbReference>
<keyword evidence="2" id="KW-0732">Signal</keyword>
<feature type="domain" description="M23ase beta-sheet core" evidence="3">
    <location>
        <begin position="293"/>
        <end position="382"/>
    </location>
</feature>
<feature type="region of interest" description="Disordered" evidence="1">
    <location>
        <begin position="23"/>
        <end position="50"/>
    </location>
</feature>
<dbReference type="PANTHER" id="PTHR21666:SF270">
    <property type="entry name" value="MUREIN HYDROLASE ACTIVATOR ENVC"/>
    <property type="match status" value="1"/>
</dbReference>
<dbReference type="Gene3D" id="2.70.70.10">
    <property type="entry name" value="Glucose Permease (Domain IIA)"/>
    <property type="match status" value="1"/>
</dbReference>
<dbReference type="PANTHER" id="PTHR21666">
    <property type="entry name" value="PEPTIDASE-RELATED"/>
    <property type="match status" value="1"/>
</dbReference>
<evidence type="ECO:0000313" key="4">
    <source>
        <dbReference type="EMBL" id="XAY06606.1"/>
    </source>
</evidence>
<evidence type="ECO:0000256" key="2">
    <source>
        <dbReference type="SAM" id="SignalP"/>
    </source>
</evidence>
<dbReference type="RefSeq" id="WP_354697835.1">
    <property type="nucleotide sequence ID" value="NZ_CP114014.1"/>
</dbReference>
<feature type="chain" id="PRO_5043369273" evidence="2">
    <location>
        <begin position="23"/>
        <end position="406"/>
    </location>
</feature>